<feature type="compositionally biased region" description="Low complexity" evidence="1">
    <location>
        <begin position="261"/>
        <end position="273"/>
    </location>
</feature>
<feature type="region of interest" description="Disordered" evidence="1">
    <location>
        <begin position="48"/>
        <end position="71"/>
    </location>
</feature>
<feature type="compositionally biased region" description="Basic and acidic residues" evidence="1">
    <location>
        <begin position="278"/>
        <end position="288"/>
    </location>
</feature>
<dbReference type="InterPro" id="IPR019194">
    <property type="entry name" value="Tscrpt_elong_fac_Eaf_N"/>
</dbReference>
<dbReference type="Pfam" id="PF09816">
    <property type="entry name" value="EAF"/>
    <property type="match status" value="1"/>
</dbReference>
<feature type="compositionally biased region" description="Low complexity" evidence="1">
    <location>
        <begin position="289"/>
        <end position="303"/>
    </location>
</feature>
<feature type="compositionally biased region" description="Polar residues" evidence="1">
    <location>
        <begin position="200"/>
        <end position="241"/>
    </location>
</feature>
<proteinExistence type="predicted"/>
<name>A0ABR1KQ69_9PEZI</name>
<comment type="caution">
    <text evidence="3">The sequence shown here is derived from an EMBL/GenBank/DDBJ whole genome shotgun (WGS) entry which is preliminary data.</text>
</comment>
<feature type="region of interest" description="Disordered" evidence="1">
    <location>
        <begin position="1"/>
        <end position="23"/>
    </location>
</feature>
<feature type="compositionally biased region" description="Acidic residues" evidence="1">
    <location>
        <begin position="514"/>
        <end position="524"/>
    </location>
</feature>
<feature type="compositionally biased region" description="Low complexity" evidence="1">
    <location>
        <begin position="357"/>
        <end position="371"/>
    </location>
</feature>
<feature type="compositionally biased region" description="Polar residues" evidence="1">
    <location>
        <begin position="456"/>
        <end position="471"/>
    </location>
</feature>
<dbReference type="Proteomes" id="UP001363622">
    <property type="component" value="Unassembled WGS sequence"/>
</dbReference>
<feature type="domain" description="Transcription elongation factor Eaf N-terminal" evidence="2">
    <location>
        <begin position="22"/>
        <end position="129"/>
    </location>
</feature>
<feature type="compositionally biased region" description="Acidic residues" evidence="1">
    <location>
        <begin position="151"/>
        <end position="168"/>
    </location>
</feature>
<feature type="region of interest" description="Disordered" evidence="1">
    <location>
        <begin position="147"/>
        <end position="524"/>
    </location>
</feature>
<feature type="compositionally biased region" description="Polar residues" evidence="1">
    <location>
        <begin position="304"/>
        <end position="313"/>
    </location>
</feature>
<evidence type="ECO:0000313" key="3">
    <source>
        <dbReference type="EMBL" id="KAK7517515.1"/>
    </source>
</evidence>
<evidence type="ECO:0000313" key="4">
    <source>
        <dbReference type="Proteomes" id="UP001363622"/>
    </source>
</evidence>
<sequence length="524" mass="56095">MASPQVSAEGQVAPNPPKTGSYTIKLSDRIANPRASQARFKTVKYNHKPRQTVPRRTARIKPTSNTPGGKDYTLAIEDRDEQGNCSKYQYEGKRKELKKTYVLLLDPNSNSCTLERLDDAYAFNLTSTPLEADSNKLKEKYPHIRLREEREDATEESFEDDGLFDDVSETQSIAGSSAGASDFEEPEENNPYDFRRFLDQVQQVDTNGFASPNSQAGTPLRIPSSSTARTTPLLNAQQPKQSKPLPEATAPKAEKPVAANKSKPGSKKPTTSPKKAKPKDTPSIRLERVASIAATAPAVAPSTTDSSRTSHSPAPSDEESDDEGGLQIDFGDGGPPKRGRARPSAFAFENVGDGPISLRSAADSASPSSRLQTPSFRGSKEVPDVIDFGGSGGNDDNQDEEDDDAAQMDEAAVAANDNYASDQDEDQDRDASGDEDADADADGSIDGDVEPMNLGSPAQQPTAPLPDSSSVPLASSELEEADEGAAAVAAPDEDGDFVDEFEAEMEQALASAAEQEESEESEEE</sequence>
<protein>
    <recommendedName>
        <fullName evidence="2">Transcription elongation factor Eaf N-terminal domain-containing protein</fullName>
    </recommendedName>
</protein>
<accession>A0ABR1KQ69</accession>
<feature type="compositionally biased region" description="Acidic residues" evidence="1">
    <location>
        <begin position="422"/>
        <end position="449"/>
    </location>
</feature>
<gene>
    <name evidence="3" type="ORF">IWZ03DRAFT_173903</name>
</gene>
<feature type="compositionally biased region" description="Acidic residues" evidence="1">
    <location>
        <begin position="491"/>
        <end position="505"/>
    </location>
</feature>
<feature type="compositionally biased region" description="Acidic residues" evidence="1">
    <location>
        <begin position="396"/>
        <end position="407"/>
    </location>
</feature>
<evidence type="ECO:0000259" key="2">
    <source>
        <dbReference type="Pfam" id="PF09816"/>
    </source>
</evidence>
<feature type="compositionally biased region" description="Low complexity" evidence="1">
    <location>
        <begin position="408"/>
        <end position="421"/>
    </location>
</feature>
<organism evidence="3 4">
    <name type="scientific">Phyllosticta citriasiana</name>
    <dbReference type="NCBI Taxonomy" id="595635"/>
    <lineage>
        <taxon>Eukaryota</taxon>
        <taxon>Fungi</taxon>
        <taxon>Dikarya</taxon>
        <taxon>Ascomycota</taxon>
        <taxon>Pezizomycotina</taxon>
        <taxon>Dothideomycetes</taxon>
        <taxon>Dothideomycetes incertae sedis</taxon>
        <taxon>Botryosphaeriales</taxon>
        <taxon>Phyllostictaceae</taxon>
        <taxon>Phyllosticta</taxon>
    </lineage>
</organism>
<keyword evidence="4" id="KW-1185">Reference proteome</keyword>
<reference evidence="3 4" key="1">
    <citation type="submission" date="2024-04" db="EMBL/GenBank/DDBJ databases">
        <title>Phyllosticta paracitricarpa is synonymous to the EU quarantine fungus P. citricarpa based on phylogenomic analyses.</title>
        <authorList>
            <consortium name="Lawrence Berkeley National Laboratory"/>
            <person name="Van Ingen-Buijs V.A."/>
            <person name="Van Westerhoven A.C."/>
            <person name="Haridas S."/>
            <person name="Skiadas P."/>
            <person name="Martin F."/>
            <person name="Groenewald J.Z."/>
            <person name="Crous P.W."/>
            <person name="Seidl M.F."/>
        </authorList>
    </citation>
    <scope>NUCLEOTIDE SEQUENCE [LARGE SCALE GENOMIC DNA]</scope>
    <source>
        <strain evidence="3 4">CBS 123371</strain>
    </source>
</reference>
<dbReference type="EMBL" id="JBBPHU010000005">
    <property type="protein sequence ID" value="KAK7517515.1"/>
    <property type="molecule type" value="Genomic_DNA"/>
</dbReference>
<feature type="compositionally biased region" description="Polar residues" evidence="1">
    <location>
        <begin position="169"/>
        <end position="179"/>
    </location>
</feature>
<evidence type="ECO:0000256" key="1">
    <source>
        <dbReference type="SAM" id="MobiDB-lite"/>
    </source>
</evidence>